<evidence type="ECO:0000256" key="4">
    <source>
        <dbReference type="ARBA" id="ARBA00023136"/>
    </source>
</evidence>
<evidence type="ECO:0000313" key="10">
    <source>
        <dbReference type="Proteomes" id="UP000736672"/>
    </source>
</evidence>
<feature type="transmembrane region" description="Helical" evidence="5">
    <location>
        <begin position="657"/>
        <end position="677"/>
    </location>
</feature>
<sequence>MADSQEEPFKQPRRRQLPKWLDHFNLHDLKIFFRCWAAVWISMLLIFIDPALQSIGLASFLAAILLFIVPPGSILFVYLLAALSLLFGMCLAWAWGLLTMKAAFAARPNITIHARLAALQEQAVAAAKISGQSVVWEAQKLVHKGFLIDAHVVVVFYVMGCFFIYVLARLRCSNPKLIVMQIFGTIVTDIFILVGPTVPSFLGSLASVLVKPGAVGAGLGAACCVLFFPHSTSYVVLGQVEKLVRMTDEALDSTRKRLADQHVSLAGLRATRANMITVFKAIQPSLAFLPLDFSRGRWNSDDIHGLQGRVREVMFASLYLIDFHIARIRAAQKQEEHLVTRHDKGGGRAIEKEGYEIGQRHRFESANLMEALQTPETAAIRSRTRTTLEQTTSEVLQTGSEAIKLASDYIHAVNSCRWFGKPSQSQFDELARHMQDTLATSHAARQTCIVNTTKGVLETHAELFDENGRLKHNEGTDNLFLPGIVISMVVEERILNMAEATEKLLDYILQLSQIRTTHRIWIPYRFQYAISWLFNGRLTIPVSGTSNEDDPDLTKDPAVFDEQTKEARRRLEISRVYQGSSSRRNPLSRVLIATYGWLTNPAGMFAFRMVIVTIATSIPASLPRTAGFFYREKGIWAVISAQTCLVVYLADFTFSLVARILGTVLGGVMGMVAWYIGSGHGPGNPYGMGAITAVMLVPLMWWRIFLPPAYAQASIMAGATFALVVGFSWDHDHIQQYGLPGKGEVAFWKRLVTVLIGFAAAFIVQLFPSPPSATTHVCKTLANSVRTLSDHYALLISHWGRADQNPALSTVAEEVSIEVSEVLMSLSASIGLLKGELSFGPFNQQVLVQAQEQCQYMNQALGSLLKLAGSLPKELQERLVRTAGILDDRSIGDIMAVLGIIEQAFRTGSPLPERLPAPLVRRAIESYLAQGGDAILTTTLVKDENHRRYCVAVTLYLKFLTSIDDLLLVLKAALGERHIIYQWEDA</sequence>
<feature type="transmembrane region" description="Helical" evidence="5">
    <location>
        <begin position="54"/>
        <end position="69"/>
    </location>
</feature>
<dbReference type="InterPro" id="IPR018823">
    <property type="entry name" value="ArAE_2_N"/>
</dbReference>
<keyword evidence="3 5" id="KW-1133">Transmembrane helix</keyword>
<dbReference type="Pfam" id="PF13515">
    <property type="entry name" value="FUSC_2"/>
    <property type="match status" value="1"/>
</dbReference>
<feature type="transmembrane region" description="Helical" evidence="5">
    <location>
        <begin position="747"/>
        <end position="767"/>
    </location>
</feature>
<accession>A0A9P9HDF8</accession>
<dbReference type="EMBL" id="JAGTJS010000010">
    <property type="protein sequence ID" value="KAH7255047.1"/>
    <property type="molecule type" value="Genomic_DNA"/>
</dbReference>
<evidence type="ECO:0000256" key="5">
    <source>
        <dbReference type="SAM" id="Phobius"/>
    </source>
</evidence>
<evidence type="ECO:0000313" key="9">
    <source>
        <dbReference type="EMBL" id="KAH7255047.1"/>
    </source>
</evidence>
<feature type="transmembrane region" description="Helical" evidence="5">
    <location>
        <begin position="709"/>
        <end position="727"/>
    </location>
</feature>
<keyword evidence="10" id="KW-1185">Reference proteome</keyword>
<feature type="transmembrane region" description="Helical" evidence="5">
    <location>
        <begin position="634"/>
        <end position="650"/>
    </location>
</feature>
<feature type="transmembrane region" description="Helical" evidence="5">
    <location>
        <begin position="76"/>
        <end position="98"/>
    </location>
</feature>
<feature type="transmembrane region" description="Helical" evidence="5">
    <location>
        <begin position="177"/>
        <end position="194"/>
    </location>
</feature>
<comment type="subcellular location">
    <subcellularLocation>
        <location evidence="1">Membrane</location>
        <topology evidence="1">Multi-pass membrane protein</topology>
    </subcellularLocation>
</comment>
<keyword evidence="2 5" id="KW-0812">Transmembrane</keyword>
<dbReference type="Proteomes" id="UP000736672">
    <property type="component" value="Unassembled WGS sequence"/>
</dbReference>
<feature type="transmembrane region" description="Helical" evidence="5">
    <location>
        <begin position="31"/>
        <end position="48"/>
    </location>
</feature>
<feature type="domain" description="Integral membrane bound transporter" evidence="8">
    <location>
        <begin position="631"/>
        <end position="764"/>
    </location>
</feature>
<dbReference type="AlphaFoldDB" id="A0A9P9HDF8"/>
<evidence type="ECO:0000256" key="3">
    <source>
        <dbReference type="ARBA" id="ARBA00022989"/>
    </source>
</evidence>
<feature type="domain" description="Putative ER transporter 6TM N-terminal" evidence="7">
    <location>
        <begin position="17"/>
        <end position="444"/>
    </location>
</feature>
<evidence type="ECO:0000259" key="7">
    <source>
        <dbReference type="Pfam" id="PF10337"/>
    </source>
</evidence>
<dbReference type="PANTHER" id="PTHR37994">
    <property type="entry name" value="ARAE_2_N DOMAIN-CONTAINING PROTEIN-RELATED"/>
    <property type="match status" value="1"/>
</dbReference>
<dbReference type="Pfam" id="PF10334">
    <property type="entry name" value="BRE4"/>
    <property type="match status" value="1"/>
</dbReference>
<dbReference type="InterPro" id="IPR018820">
    <property type="entry name" value="BRE4-related_DUF2421"/>
</dbReference>
<evidence type="ECO:0000259" key="6">
    <source>
        <dbReference type="Pfam" id="PF10334"/>
    </source>
</evidence>
<feature type="transmembrane region" description="Helical" evidence="5">
    <location>
        <begin position="146"/>
        <end position="168"/>
    </location>
</feature>
<dbReference type="PANTHER" id="PTHR37994:SF3">
    <property type="entry name" value="ER TRANSPORTER 6TM N-TERMINAL DOMAIN-CONTAINING PROTEIN"/>
    <property type="match status" value="1"/>
</dbReference>
<feature type="transmembrane region" description="Helical" evidence="5">
    <location>
        <begin position="214"/>
        <end position="237"/>
    </location>
</feature>
<evidence type="ECO:0000256" key="2">
    <source>
        <dbReference type="ARBA" id="ARBA00022692"/>
    </source>
</evidence>
<keyword evidence="4 5" id="KW-0472">Membrane</keyword>
<feature type="domain" description="DUF2421" evidence="6">
    <location>
        <begin position="768"/>
        <end position="978"/>
    </location>
</feature>
<reference evidence="9" key="1">
    <citation type="journal article" date="2021" name="Nat. Commun.">
        <title>Genetic determinants of endophytism in the Arabidopsis root mycobiome.</title>
        <authorList>
            <person name="Mesny F."/>
            <person name="Miyauchi S."/>
            <person name="Thiergart T."/>
            <person name="Pickel B."/>
            <person name="Atanasova L."/>
            <person name="Karlsson M."/>
            <person name="Huettel B."/>
            <person name="Barry K.W."/>
            <person name="Haridas S."/>
            <person name="Chen C."/>
            <person name="Bauer D."/>
            <person name="Andreopoulos W."/>
            <person name="Pangilinan J."/>
            <person name="LaButti K."/>
            <person name="Riley R."/>
            <person name="Lipzen A."/>
            <person name="Clum A."/>
            <person name="Drula E."/>
            <person name="Henrissat B."/>
            <person name="Kohler A."/>
            <person name="Grigoriev I.V."/>
            <person name="Martin F.M."/>
            <person name="Hacquard S."/>
        </authorList>
    </citation>
    <scope>NUCLEOTIDE SEQUENCE</scope>
    <source>
        <strain evidence="9">FSSC 5 MPI-SDFR-AT-0091</strain>
    </source>
</reference>
<dbReference type="OrthoDB" id="2274698at2759"/>
<evidence type="ECO:0000259" key="8">
    <source>
        <dbReference type="Pfam" id="PF13515"/>
    </source>
</evidence>
<dbReference type="Pfam" id="PF10337">
    <property type="entry name" value="ArAE_2_N"/>
    <property type="match status" value="1"/>
</dbReference>
<evidence type="ECO:0000256" key="1">
    <source>
        <dbReference type="ARBA" id="ARBA00004141"/>
    </source>
</evidence>
<comment type="caution">
    <text evidence="9">The sequence shown here is derived from an EMBL/GenBank/DDBJ whole genome shotgun (WGS) entry which is preliminary data.</text>
</comment>
<proteinExistence type="predicted"/>
<dbReference type="InterPro" id="IPR049453">
    <property type="entry name" value="Memb_transporter_dom"/>
</dbReference>
<dbReference type="GO" id="GO:0016020">
    <property type="term" value="C:membrane"/>
    <property type="evidence" value="ECO:0007669"/>
    <property type="project" value="UniProtKB-SubCell"/>
</dbReference>
<name>A0A9P9HDF8_FUSSL</name>
<evidence type="ECO:0008006" key="11">
    <source>
        <dbReference type="Google" id="ProtNLM"/>
    </source>
</evidence>
<gene>
    <name evidence="9" type="ORF">B0J15DRAFT_495102</name>
</gene>
<protein>
    <recommendedName>
        <fullName evidence="11">Protein (Fungal and plant)</fullName>
    </recommendedName>
</protein>
<feature type="transmembrane region" description="Helical" evidence="5">
    <location>
        <begin position="590"/>
        <end position="614"/>
    </location>
</feature>
<organism evidence="9 10">
    <name type="scientific">Fusarium solani</name>
    <name type="common">Filamentous fungus</name>
    <dbReference type="NCBI Taxonomy" id="169388"/>
    <lineage>
        <taxon>Eukaryota</taxon>
        <taxon>Fungi</taxon>
        <taxon>Dikarya</taxon>
        <taxon>Ascomycota</taxon>
        <taxon>Pezizomycotina</taxon>
        <taxon>Sordariomycetes</taxon>
        <taxon>Hypocreomycetidae</taxon>
        <taxon>Hypocreales</taxon>
        <taxon>Nectriaceae</taxon>
        <taxon>Fusarium</taxon>
        <taxon>Fusarium solani species complex</taxon>
    </lineage>
</organism>